<keyword evidence="1" id="KW-0732">Signal</keyword>
<dbReference type="AlphaFoldDB" id="A0A4P6UVS6"/>
<dbReference type="OrthoDB" id="7739067at2"/>
<proteinExistence type="predicted"/>
<reference evidence="2 3" key="1">
    <citation type="journal article" date="2017" name="Int. J. Syst. Evol. Microbiol.">
        <title>Roseitalea porphyridii gen. nov., sp. nov., isolated from a red alga, and reclassification of Hoeflea suaedae Chung et al. 2013 as Pseudohoeflea suaedae gen. nov., comb. nov.</title>
        <authorList>
            <person name="Hyeon J.W."/>
            <person name="Jeong S.E."/>
            <person name="Baek K."/>
            <person name="Jeon C.O."/>
        </authorList>
    </citation>
    <scope>NUCLEOTIDE SEQUENCE [LARGE SCALE GENOMIC DNA]</scope>
    <source>
        <strain evidence="2 3">MA7-20</strain>
    </source>
</reference>
<protein>
    <submittedName>
        <fullName evidence="2">Uncharacterized protein</fullName>
    </submittedName>
</protein>
<feature type="chain" id="PRO_5020980766" evidence="1">
    <location>
        <begin position="24"/>
        <end position="221"/>
    </location>
</feature>
<evidence type="ECO:0000313" key="3">
    <source>
        <dbReference type="Proteomes" id="UP000293719"/>
    </source>
</evidence>
<feature type="signal peptide" evidence="1">
    <location>
        <begin position="1"/>
        <end position="23"/>
    </location>
</feature>
<evidence type="ECO:0000313" key="2">
    <source>
        <dbReference type="EMBL" id="QBK29241.1"/>
    </source>
</evidence>
<dbReference type="RefSeq" id="WP_131614942.1">
    <property type="nucleotide sequence ID" value="NZ_CP036532.1"/>
</dbReference>
<dbReference type="EMBL" id="CP036532">
    <property type="protein sequence ID" value="QBK29241.1"/>
    <property type="molecule type" value="Genomic_DNA"/>
</dbReference>
<name>A0A4P6UVS6_9HYPH</name>
<evidence type="ECO:0000256" key="1">
    <source>
        <dbReference type="SAM" id="SignalP"/>
    </source>
</evidence>
<keyword evidence="3" id="KW-1185">Reference proteome</keyword>
<dbReference type="Proteomes" id="UP000293719">
    <property type="component" value="Chromosome"/>
</dbReference>
<dbReference type="KEGG" id="rpod:E0E05_00710"/>
<dbReference type="GeneID" id="90765800"/>
<gene>
    <name evidence="2" type="ORF">E0E05_00710</name>
</gene>
<sequence>MHTIAKLAIGAALLAGATGSAQAEFISCPLDQARRTITDPLPGGWWTTPIVNRLSETRVQDIGGKPALICVYGSSGSVQREAPEGSTCRSAGSGFECTASAPAPRTFSTGGLDVPQTYAFDLDRGGVTSDGADFWFQAETADLLYIVPRNGARIGIGDRSNRGLAGCSSARMTTDRVSLGDMPTGSYVCARTNEGRVTQFRVNAISPGSPKTLSIGYTTWQ</sequence>
<accession>A0A4P6UVS6</accession>
<organism evidence="2 3">
    <name type="scientific">Roseitalea porphyridii</name>
    <dbReference type="NCBI Taxonomy" id="1852022"/>
    <lineage>
        <taxon>Bacteria</taxon>
        <taxon>Pseudomonadati</taxon>
        <taxon>Pseudomonadota</taxon>
        <taxon>Alphaproteobacteria</taxon>
        <taxon>Hyphomicrobiales</taxon>
        <taxon>Ahrensiaceae</taxon>
        <taxon>Roseitalea</taxon>
    </lineage>
</organism>